<dbReference type="NCBIfam" id="TIGR02123">
    <property type="entry name" value="TRAP_fused"/>
    <property type="match status" value="1"/>
</dbReference>
<dbReference type="EMBL" id="FUXL01000008">
    <property type="protein sequence ID" value="SKA22455.1"/>
    <property type="molecule type" value="Genomic_DNA"/>
</dbReference>
<feature type="transmembrane region" description="Helical" evidence="2">
    <location>
        <begin position="297"/>
        <end position="317"/>
    </location>
</feature>
<keyword evidence="1" id="KW-0813">Transport</keyword>
<feature type="transmembrane region" description="Helical" evidence="2">
    <location>
        <begin position="362"/>
        <end position="380"/>
    </location>
</feature>
<feature type="transmembrane region" description="Helical" evidence="2">
    <location>
        <begin position="430"/>
        <end position="453"/>
    </location>
</feature>
<feature type="transmembrane region" description="Helical" evidence="2">
    <location>
        <begin position="65"/>
        <end position="87"/>
    </location>
</feature>
<dbReference type="RefSeq" id="WP_078708916.1">
    <property type="nucleotide sequence ID" value="NZ_FUXL01000008.1"/>
</dbReference>
<comment type="function">
    <text evidence="1">Part of the tripartite ATP-independent periplasmic (TRAP) transport system.</text>
</comment>
<evidence type="ECO:0000313" key="4">
    <source>
        <dbReference type="EMBL" id="SKA22455.1"/>
    </source>
</evidence>
<proteinExistence type="predicted"/>
<accession>A0A1T4S2J5</accession>
<keyword evidence="2" id="KW-0472">Membrane</keyword>
<feature type="transmembrane region" description="Helical" evidence="2">
    <location>
        <begin position="460"/>
        <end position="481"/>
    </location>
</feature>
<feature type="transmembrane region" description="Helical" evidence="2">
    <location>
        <begin position="487"/>
        <end position="510"/>
    </location>
</feature>
<keyword evidence="1" id="KW-1003">Cell membrane</keyword>
<dbReference type="PANTHER" id="PTHR43849">
    <property type="entry name" value="BLL3936 PROTEIN"/>
    <property type="match status" value="1"/>
</dbReference>
<dbReference type="OrthoDB" id="9759894at2"/>
<feature type="transmembrane region" description="Helical" evidence="2">
    <location>
        <begin position="12"/>
        <end position="33"/>
    </location>
</feature>
<dbReference type="PANTHER" id="PTHR43849:SF2">
    <property type="entry name" value="BLL3936 PROTEIN"/>
    <property type="match status" value="1"/>
</dbReference>
<feature type="transmembrane region" description="Helical" evidence="2">
    <location>
        <begin position="522"/>
        <end position="539"/>
    </location>
</feature>
<dbReference type="Pfam" id="PF06808">
    <property type="entry name" value="DctM"/>
    <property type="match status" value="1"/>
</dbReference>
<dbReference type="STRING" id="1365950.SAMN05428963_108206"/>
<evidence type="ECO:0000313" key="5">
    <source>
        <dbReference type="Proteomes" id="UP000190135"/>
    </source>
</evidence>
<feature type="transmembrane region" description="Helical" evidence="2">
    <location>
        <begin position="166"/>
        <end position="189"/>
    </location>
</feature>
<feature type="domain" description="TRAP C4-dicarboxylate transport system permease DctM subunit" evidence="3">
    <location>
        <begin position="113"/>
        <end position="545"/>
    </location>
</feature>
<gene>
    <name evidence="4" type="ORF">SAMN05428963_108206</name>
</gene>
<sequence length="634" mass="67239">MLRNFRIEYLYRISWILALIASLYHLSMVYFGLPEAFKLRTTHLMLLLPIAFLINPVYRKGRSRVYALFDAFFFFSALGTTFFLGWLDYDTIIARIPQIDELTTTQVIVGVLLLVTVLEATRRIVGWSMVWVCVVAIGYALFGHLVPRPFAYSGSSFKEVLDQLVFTTEGVFGIPLAASATFIFLFILFGKFLERSGAGAFFMDLSYALAGRTRGGPAKVAVLASGFIGSISGSATANVASTGAYTIPLMRKAKYPPEFAGAVEAAASTGGQLLPPIMGAASFLMAEFIGIPYTSLIVAAAVPAILFFLSVGASVHFETVRLGLLTPSEIDIPNGRTLLKRAHLIVPLFVVVIIMFQGYTPYMSAVIAIGSVLVVSSILAATRMSFKDIVATLADGAKDAVLITVTTAAAGIVIGVASETGIGVRFASMVVSLAAGNLYLLLVLIMIASLILGMGLPTSAAYIMVAAIAIPGMIDAGIFPLSAHLFALYFGVFSAVTPPVAITAYAAAGLAKANPMTTGVKAFQLSIPAFIIPYAFVAHPEMLLEGSLVDVLWVIALAIPGVIAFSSAATGFFSCRLSIVERLLMLAGSLGLLLSTSTPLTLAALLAVAGVAAFQMLRTRSRALAELKGSPHEN</sequence>
<feature type="transmembrane region" description="Helical" evidence="2">
    <location>
        <begin position="39"/>
        <end position="58"/>
    </location>
</feature>
<dbReference type="GO" id="GO:0022857">
    <property type="term" value="F:transmembrane transporter activity"/>
    <property type="evidence" value="ECO:0007669"/>
    <property type="project" value="UniProtKB-UniRule"/>
</dbReference>
<dbReference type="InterPro" id="IPR010656">
    <property type="entry name" value="DctM"/>
</dbReference>
<feature type="transmembrane region" description="Helical" evidence="2">
    <location>
        <begin position="99"/>
        <end position="118"/>
    </location>
</feature>
<name>A0A1T4S2J5_9HYPH</name>
<feature type="transmembrane region" description="Helical" evidence="2">
    <location>
        <begin position="125"/>
        <end position="146"/>
    </location>
</feature>
<feature type="transmembrane region" description="Helical" evidence="2">
    <location>
        <begin position="400"/>
        <end position="418"/>
    </location>
</feature>
<dbReference type="Proteomes" id="UP000190135">
    <property type="component" value="Unassembled WGS sequence"/>
</dbReference>
<comment type="subcellular location">
    <subcellularLocation>
        <location evidence="1">Cell inner membrane</location>
        <topology evidence="1">Multi-pass membrane protein</topology>
    </subcellularLocation>
</comment>
<keyword evidence="5" id="KW-1185">Reference proteome</keyword>
<organism evidence="4 5">
    <name type="scientific">Consotaella salsifontis</name>
    <dbReference type="NCBI Taxonomy" id="1365950"/>
    <lineage>
        <taxon>Bacteria</taxon>
        <taxon>Pseudomonadati</taxon>
        <taxon>Pseudomonadota</taxon>
        <taxon>Alphaproteobacteria</taxon>
        <taxon>Hyphomicrobiales</taxon>
        <taxon>Aurantimonadaceae</taxon>
        <taxon>Consotaella</taxon>
    </lineage>
</organism>
<protein>
    <submittedName>
        <fullName evidence="4">TRAP transporter, 4TM/12TM fusion protein</fullName>
    </submittedName>
</protein>
<keyword evidence="2" id="KW-1133">Transmembrane helix</keyword>
<dbReference type="InterPro" id="IPR011853">
    <property type="entry name" value="TRAP_DctM-Dct_fused"/>
</dbReference>
<keyword evidence="2" id="KW-0812">Transmembrane</keyword>
<evidence type="ECO:0000259" key="3">
    <source>
        <dbReference type="Pfam" id="PF06808"/>
    </source>
</evidence>
<feature type="transmembrane region" description="Helical" evidence="2">
    <location>
        <begin position="585"/>
        <end position="614"/>
    </location>
</feature>
<reference evidence="4 5" key="1">
    <citation type="submission" date="2017-02" db="EMBL/GenBank/DDBJ databases">
        <authorList>
            <person name="Peterson S.W."/>
        </authorList>
    </citation>
    <scope>NUCLEOTIDE SEQUENCE [LARGE SCALE GENOMIC DNA]</scope>
    <source>
        <strain evidence="4 5">USBA 369</strain>
    </source>
</reference>
<dbReference type="AlphaFoldDB" id="A0A1T4S2J5"/>
<dbReference type="GO" id="GO:0005886">
    <property type="term" value="C:plasma membrane"/>
    <property type="evidence" value="ECO:0007669"/>
    <property type="project" value="UniProtKB-SubCell"/>
</dbReference>
<feature type="transmembrane region" description="Helical" evidence="2">
    <location>
        <begin position="551"/>
        <end position="573"/>
    </location>
</feature>
<evidence type="ECO:0000256" key="2">
    <source>
        <dbReference type="SAM" id="Phobius"/>
    </source>
</evidence>
<keyword evidence="1" id="KW-0997">Cell inner membrane</keyword>
<evidence type="ECO:0000256" key="1">
    <source>
        <dbReference type="RuleBase" id="RU369079"/>
    </source>
</evidence>